<proteinExistence type="predicted"/>
<gene>
    <name evidence="1" type="ORF">EJ065_1526</name>
</gene>
<dbReference type="AlphaFoldDB" id="A0A410RMR6"/>
<protein>
    <submittedName>
        <fullName evidence="1">Uncharacterized protein</fullName>
    </submittedName>
</protein>
<name>A0A410RMR6_CORCK</name>
<reference evidence="1 2" key="1">
    <citation type="submission" date="2018-12" db="EMBL/GenBank/DDBJ databases">
        <title>Complete Genome Sequence of the Corallopyronin A producing Myxobacterium Corallococcus coralloides B035.</title>
        <authorList>
            <person name="Bouhired S.M."/>
            <person name="Rupp O."/>
            <person name="Blom J."/>
            <person name="Schaeberle T.F."/>
            <person name="Kehraus S."/>
            <person name="Schiefer A."/>
            <person name="Pfarr K."/>
            <person name="Goesmann A."/>
            <person name="Hoerauf A."/>
            <person name="Koenig G.M."/>
        </authorList>
    </citation>
    <scope>NUCLEOTIDE SEQUENCE [LARGE SCALE GENOMIC DNA]</scope>
    <source>
        <strain evidence="1 2">B035</strain>
    </source>
</reference>
<organism evidence="1 2">
    <name type="scientific">Corallococcus coralloides</name>
    <name type="common">Myxococcus coralloides</name>
    <dbReference type="NCBI Taxonomy" id="184914"/>
    <lineage>
        <taxon>Bacteria</taxon>
        <taxon>Pseudomonadati</taxon>
        <taxon>Myxococcota</taxon>
        <taxon>Myxococcia</taxon>
        <taxon>Myxococcales</taxon>
        <taxon>Cystobacterineae</taxon>
        <taxon>Myxococcaceae</taxon>
        <taxon>Corallococcus</taxon>
    </lineage>
</organism>
<accession>A0A410RMR6</accession>
<evidence type="ECO:0000313" key="2">
    <source>
        <dbReference type="Proteomes" id="UP000288758"/>
    </source>
</evidence>
<dbReference type="EMBL" id="CP034669">
    <property type="protein sequence ID" value="QAT83126.1"/>
    <property type="molecule type" value="Genomic_DNA"/>
</dbReference>
<sequence>MASGCLPERALRSTPLRKYRRACSAFCETRKQWGHRLRPLIARLEGFTAAEDA</sequence>
<dbReference type="Proteomes" id="UP000288758">
    <property type="component" value="Chromosome"/>
</dbReference>
<evidence type="ECO:0000313" key="1">
    <source>
        <dbReference type="EMBL" id="QAT83126.1"/>
    </source>
</evidence>